<feature type="compositionally biased region" description="Gly residues" evidence="1">
    <location>
        <begin position="206"/>
        <end position="220"/>
    </location>
</feature>
<keyword evidence="4" id="KW-1185">Reference proteome</keyword>
<name>A0ABV1KGL0_9PSEU</name>
<feature type="transmembrane region" description="Helical" evidence="2">
    <location>
        <begin position="6"/>
        <end position="26"/>
    </location>
</feature>
<proteinExistence type="predicted"/>
<feature type="region of interest" description="Disordered" evidence="1">
    <location>
        <begin position="41"/>
        <end position="63"/>
    </location>
</feature>
<accession>A0ABV1KGL0</accession>
<organism evidence="3 4">
    <name type="scientific">Pseudonocardia nematodicida</name>
    <dbReference type="NCBI Taxonomy" id="1206997"/>
    <lineage>
        <taxon>Bacteria</taxon>
        <taxon>Bacillati</taxon>
        <taxon>Actinomycetota</taxon>
        <taxon>Actinomycetes</taxon>
        <taxon>Pseudonocardiales</taxon>
        <taxon>Pseudonocardiaceae</taxon>
        <taxon>Pseudonocardia</taxon>
    </lineage>
</organism>
<keyword evidence="2" id="KW-0812">Transmembrane</keyword>
<evidence type="ECO:0000313" key="3">
    <source>
        <dbReference type="EMBL" id="MEQ3552468.1"/>
    </source>
</evidence>
<protein>
    <recommendedName>
        <fullName evidence="5">Secreted protein</fullName>
    </recommendedName>
</protein>
<comment type="caution">
    <text evidence="3">The sequence shown here is derived from an EMBL/GenBank/DDBJ whole genome shotgun (WGS) entry which is preliminary data.</text>
</comment>
<feature type="compositionally biased region" description="Gly residues" evidence="1">
    <location>
        <begin position="185"/>
        <end position="199"/>
    </location>
</feature>
<dbReference type="EMBL" id="JBEDNQ010000007">
    <property type="protein sequence ID" value="MEQ3552468.1"/>
    <property type="molecule type" value="Genomic_DNA"/>
</dbReference>
<evidence type="ECO:0000313" key="4">
    <source>
        <dbReference type="Proteomes" id="UP001494902"/>
    </source>
</evidence>
<keyword evidence="2" id="KW-1133">Transmembrane helix</keyword>
<sequence length="231" mass="25200">MNQLTTIIIVAVVVIVVAAIAVVVAMQQRKRHSEKLREQFGPEYERTVRDADDPRDAEKALEERRKRHRKLELRDLEAGEREQYRARWNHVQQAFVDDPGSAVNDADRLVAEIMSARGYPVDDFEQRAEDLSVEYPVVTQRYREALTISHAHSAGRAGTEDLRQAVTSYRALVDALLDDRDGGGRHTTGAGGTNAGGTNGAVAPGGPTGQGDADGPGGADPGYDTRRGTRA</sequence>
<dbReference type="Proteomes" id="UP001494902">
    <property type="component" value="Unassembled WGS sequence"/>
</dbReference>
<feature type="region of interest" description="Disordered" evidence="1">
    <location>
        <begin position="178"/>
        <end position="231"/>
    </location>
</feature>
<evidence type="ECO:0000256" key="1">
    <source>
        <dbReference type="SAM" id="MobiDB-lite"/>
    </source>
</evidence>
<reference evidence="3 4" key="1">
    <citation type="submission" date="2024-03" db="EMBL/GenBank/DDBJ databases">
        <title>Draft genome sequence of Pseudonocardia nematodicida JCM 31783.</title>
        <authorList>
            <person name="Butdee W."/>
            <person name="Duangmal K."/>
        </authorList>
    </citation>
    <scope>NUCLEOTIDE SEQUENCE [LARGE SCALE GENOMIC DNA]</scope>
    <source>
        <strain evidence="3 4">JCM 31783</strain>
    </source>
</reference>
<dbReference type="RefSeq" id="WP_349299529.1">
    <property type="nucleotide sequence ID" value="NZ_JBEDNQ010000007.1"/>
</dbReference>
<keyword evidence="2" id="KW-0472">Membrane</keyword>
<evidence type="ECO:0008006" key="5">
    <source>
        <dbReference type="Google" id="ProtNLM"/>
    </source>
</evidence>
<evidence type="ECO:0000256" key="2">
    <source>
        <dbReference type="SAM" id="Phobius"/>
    </source>
</evidence>
<gene>
    <name evidence="3" type="ORF">WIS52_18495</name>
</gene>